<dbReference type="PANTHER" id="PTHR36121">
    <property type="entry name" value="PROTEIN SXY"/>
    <property type="match status" value="1"/>
</dbReference>
<protein>
    <submittedName>
        <fullName evidence="2">DNA transformation protein</fullName>
    </submittedName>
</protein>
<dbReference type="RefSeq" id="WP_160115676.1">
    <property type="nucleotide sequence ID" value="NZ_FNUY01000002.1"/>
</dbReference>
<reference evidence="2 3" key="1">
    <citation type="submission" date="2016-10" db="EMBL/GenBank/DDBJ databases">
        <authorList>
            <person name="de Groot N.N."/>
        </authorList>
    </citation>
    <scope>NUCLEOTIDE SEQUENCE [LARGE SCALE GENOMIC DNA]</scope>
    <source>
        <strain evidence="2 3">DSM 26656</strain>
    </source>
</reference>
<dbReference type="AlphaFoldDB" id="A0A1H5VDD9"/>
<dbReference type="Pfam" id="PF04993">
    <property type="entry name" value="TfoX_N"/>
    <property type="match status" value="1"/>
</dbReference>
<dbReference type="OrthoDB" id="1524907at2"/>
<feature type="domain" description="TfoX N-terminal" evidence="1">
    <location>
        <begin position="8"/>
        <end position="100"/>
    </location>
</feature>
<dbReference type="InterPro" id="IPR007076">
    <property type="entry name" value="TfoX_N"/>
</dbReference>
<dbReference type="SUPFAM" id="SSF159894">
    <property type="entry name" value="YgaC/TfoX-N like"/>
    <property type="match status" value="1"/>
</dbReference>
<proteinExistence type="predicted"/>
<keyword evidence="3" id="KW-1185">Reference proteome</keyword>
<evidence type="ECO:0000313" key="2">
    <source>
        <dbReference type="EMBL" id="SEF85096.1"/>
    </source>
</evidence>
<dbReference type="Proteomes" id="UP000236743">
    <property type="component" value="Unassembled WGS sequence"/>
</dbReference>
<sequence length="112" mass="12730">MDADTIREIFADVLPVRVTRLFGGHGIYDGDLIFAIQAGGEIYLKTSDATRQRFVEAGSEPFVYRQRSQPRDLGYWKLPEAALDDPDVLRHWVELALQAARERASAKVRRRG</sequence>
<evidence type="ECO:0000259" key="1">
    <source>
        <dbReference type="Pfam" id="PF04993"/>
    </source>
</evidence>
<dbReference type="Gene3D" id="3.30.1460.30">
    <property type="entry name" value="YgaC/TfoX-N like chaperone"/>
    <property type="match status" value="1"/>
</dbReference>
<gene>
    <name evidence="2" type="ORF">SAMN04488115_102255</name>
</gene>
<dbReference type="EMBL" id="FNUY01000002">
    <property type="protein sequence ID" value="SEF85096.1"/>
    <property type="molecule type" value="Genomic_DNA"/>
</dbReference>
<dbReference type="PANTHER" id="PTHR36121:SF1">
    <property type="entry name" value="PROTEIN SXY"/>
    <property type="match status" value="1"/>
</dbReference>
<evidence type="ECO:0000313" key="3">
    <source>
        <dbReference type="Proteomes" id="UP000236743"/>
    </source>
</evidence>
<accession>A0A1H5VDD9</accession>
<organism evidence="2 3">
    <name type="scientific">Bosea lathyri</name>
    <dbReference type="NCBI Taxonomy" id="1036778"/>
    <lineage>
        <taxon>Bacteria</taxon>
        <taxon>Pseudomonadati</taxon>
        <taxon>Pseudomonadota</taxon>
        <taxon>Alphaproteobacteria</taxon>
        <taxon>Hyphomicrobiales</taxon>
        <taxon>Boseaceae</taxon>
        <taxon>Bosea</taxon>
    </lineage>
</organism>
<name>A0A1H5VDD9_9HYPH</name>
<dbReference type="InterPro" id="IPR047525">
    <property type="entry name" value="TfoX-like"/>
</dbReference>